<feature type="transmembrane region" description="Helical" evidence="7">
    <location>
        <begin position="147"/>
        <end position="170"/>
    </location>
</feature>
<keyword evidence="11" id="KW-1185">Reference proteome</keyword>
<feature type="transmembrane region" description="Helical" evidence="7">
    <location>
        <begin position="92"/>
        <end position="110"/>
    </location>
</feature>
<evidence type="ECO:0000256" key="2">
    <source>
        <dbReference type="ARBA" id="ARBA00005551"/>
    </source>
</evidence>
<dbReference type="Gene3D" id="3.40.50.720">
    <property type="entry name" value="NAD(P)-binding Rossmann-like Domain"/>
    <property type="match status" value="1"/>
</dbReference>
<dbReference type="Gene3D" id="1.20.1530.20">
    <property type="match status" value="1"/>
</dbReference>
<dbReference type="InterPro" id="IPR006037">
    <property type="entry name" value="RCK_C"/>
</dbReference>
<dbReference type="PANTHER" id="PTHR42751">
    <property type="entry name" value="SODIUM/HYDROGEN EXCHANGER FAMILY/TRKA DOMAIN PROTEIN"/>
    <property type="match status" value="1"/>
</dbReference>
<feature type="transmembrane region" description="Helical" evidence="7">
    <location>
        <begin position="302"/>
        <end position="323"/>
    </location>
</feature>
<dbReference type="Pfam" id="PF00999">
    <property type="entry name" value="Na_H_Exchanger"/>
    <property type="match status" value="1"/>
</dbReference>
<evidence type="ECO:0000313" key="10">
    <source>
        <dbReference type="EMBL" id="MDV2481407.1"/>
    </source>
</evidence>
<comment type="subcellular location">
    <subcellularLocation>
        <location evidence="1">Membrane</location>
        <topology evidence="1">Multi-pass membrane protein</topology>
    </subcellularLocation>
</comment>
<keyword evidence="4 7" id="KW-0812">Transmembrane</keyword>
<evidence type="ECO:0000256" key="5">
    <source>
        <dbReference type="ARBA" id="ARBA00022989"/>
    </source>
</evidence>
<dbReference type="PANTHER" id="PTHR42751:SF3">
    <property type="entry name" value="SODIUM_GLUTAMATE SYMPORTER"/>
    <property type="match status" value="1"/>
</dbReference>
<evidence type="ECO:0000256" key="6">
    <source>
        <dbReference type="ARBA" id="ARBA00023136"/>
    </source>
</evidence>
<dbReference type="Pfam" id="PF02080">
    <property type="entry name" value="TrkA_C"/>
    <property type="match status" value="1"/>
</dbReference>
<feature type="transmembrane region" description="Helical" evidence="7">
    <location>
        <begin position="329"/>
        <end position="352"/>
    </location>
</feature>
<dbReference type="Pfam" id="PF02254">
    <property type="entry name" value="TrkA_N"/>
    <property type="match status" value="1"/>
</dbReference>
<feature type="domain" description="RCK C-terminal" evidence="9">
    <location>
        <begin position="581"/>
        <end position="665"/>
    </location>
</feature>
<dbReference type="InterPro" id="IPR036291">
    <property type="entry name" value="NAD(P)-bd_dom_sf"/>
</dbReference>
<evidence type="ECO:0000256" key="1">
    <source>
        <dbReference type="ARBA" id="ARBA00004141"/>
    </source>
</evidence>
<feature type="transmembrane region" description="Helical" evidence="7">
    <location>
        <begin position="364"/>
        <end position="386"/>
    </location>
</feature>
<dbReference type="InterPro" id="IPR038770">
    <property type="entry name" value="Na+/solute_symporter_sf"/>
</dbReference>
<dbReference type="InterPro" id="IPR006153">
    <property type="entry name" value="Cation/H_exchanger_TM"/>
</dbReference>
<dbReference type="Proteomes" id="UP001281203">
    <property type="component" value="Unassembled WGS sequence"/>
</dbReference>
<evidence type="ECO:0000256" key="3">
    <source>
        <dbReference type="ARBA" id="ARBA00022448"/>
    </source>
</evidence>
<feature type="transmembrane region" description="Helical" evidence="7">
    <location>
        <begin position="190"/>
        <end position="212"/>
    </location>
</feature>
<feature type="domain" description="RCK N-terminal" evidence="8">
    <location>
        <begin position="415"/>
        <end position="532"/>
    </location>
</feature>
<evidence type="ECO:0000259" key="9">
    <source>
        <dbReference type="PROSITE" id="PS51202"/>
    </source>
</evidence>
<evidence type="ECO:0000256" key="7">
    <source>
        <dbReference type="SAM" id="Phobius"/>
    </source>
</evidence>
<reference evidence="10 11" key="1">
    <citation type="submission" date="2019-10" db="EMBL/GenBank/DDBJ databases">
        <title>Isolation and characterization of Methanoculleus sp. Wushi-C6 from a hot spring well.</title>
        <authorList>
            <person name="Chen S.-C."/>
            <person name="Lan Z.-H."/>
            <person name="You Y.-T."/>
            <person name="Lai M.-C."/>
        </authorList>
    </citation>
    <scope>NUCLEOTIDE SEQUENCE [LARGE SCALE GENOMIC DNA]</scope>
    <source>
        <strain evidence="10 11">Wushi-C6</strain>
    </source>
</reference>
<dbReference type="Gene3D" id="3.30.70.1450">
    <property type="entry name" value="Regulator of K+ conductance, C-terminal domain"/>
    <property type="match status" value="1"/>
</dbReference>
<dbReference type="SUPFAM" id="SSF116726">
    <property type="entry name" value="TrkA C-terminal domain-like"/>
    <property type="match status" value="1"/>
</dbReference>
<keyword evidence="6 7" id="KW-0472">Membrane</keyword>
<dbReference type="PROSITE" id="PS51202">
    <property type="entry name" value="RCK_C"/>
    <property type="match status" value="1"/>
</dbReference>
<feature type="transmembrane region" description="Helical" evidence="7">
    <location>
        <begin position="224"/>
        <end position="257"/>
    </location>
</feature>
<name>A0ABU3X030_9EURY</name>
<comment type="caution">
    <text evidence="10">The sequence shown here is derived from an EMBL/GenBank/DDBJ whole genome shotgun (WGS) entry which is preliminary data.</text>
</comment>
<proteinExistence type="inferred from homology"/>
<dbReference type="SUPFAM" id="SSF51735">
    <property type="entry name" value="NAD(P)-binding Rossmann-fold domains"/>
    <property type="match status" value="1"/>
</dbReference>
<feature type="transmembrane region" description="Helical" evidence="7">
    <location>
        <begin position="31"/>
        <end position="49"/>
    </location>
</feature>
<feature type="transmembrane region" description="Helical" evidence="7">
    <location>
        <begin position="116"/>
        <end position="135"/>
    </location>
</feature>
<comment type="similarity">
    <text evidence="2">Belongs to the monovalent cation:proton antiporter 2 (CPA2) transporter (TC 2.A.37) family.</text>
</comment>
<evidence type="ECO:0000313" key="11">
    <source>
        <dbReference type="Proteomes" id="UP001281203"/>
    </source>
</evidence>
<keyword evidence="5 7" id="KW-1133">Transmembrane helix</keyword>
<feature type="transmembrane region" description="Helical" evidence="7">
    <location>
        <begin position="6"/>
        <end position="24"/>
    </location>
</feature>
<dbReference type="PROSITE" id="PS51201">
    <property type="entry name" value="RCK_N"/>
    <property type="match status" value="1"/>
</dbReference>
<accession>A0ABU3X030</accession>
<dbReference type="InterPro" id="IPR036721">
    <property type="entry name" value="RCK_C_sf"/>
</dbReference>
<dbReference type="RefSeq" id="WP_317064425.1">
    <property type="nucleotide sequence ID" value="NZ_WBKO01000001.1"/>
</dbReference>
<gene>
    <name evidence="10" type="ORF">F8E02_05180</name>
</gene>
<organism evidence="10 11">
    <name type="scientific">Methanoculleus caldifontis</name>
    <dbReference type="NCBI Taxonomy" id="2651577"/>
    <lineage>
        <taxon>Archaea</taxon>
        <taxon>Methanobacteriati</taxon>
        <taxon>Methanobacteriota</taxon>
        <taxon>Stenosarchaea group</taxon>
        <taxon>Methanomicrobia</taxon>
        <taxon>Methanomicrobiales</taxon>
        <taxon>Methanomicrobiaceae</taxon>
        <taxon>Methanoculleus</taxon>
    </lineage>
</organism>
<evidence type="ECO:0000256" key="4">
    <source>
        <dbReference type="ARBA" id="ARBA00022692"/>
    </source>
</evidence>
<feature type="transmembrane region" description="Helical" evidence="7">
    <location>
        <begin position="61"/>
        <end position="80"/>
    </location>
</feature>
<evidence type="ECO:0000259" key="8">
    <source>
        <dbReference type="PROSITE" id="PS51201"/>
    </source>
</evidence>
<dbReference type="EMBL" id="WBKO01000001">
    <property type="protein sequence ID" value="MDV2481407.1"/>
    <property type="molecule type" value="Genomic_DNA"/>
</dbReference>
<feature type="transmembrane region" description="Helical" evidence="7">
    <location>
        <begin position="277"/>
        <end position="295"/>
    </location>
</feature>
<dbReference type="InterPro" id="IPR003148">
    <property type="entry name" value="RCK_N"/>
</dbReference>
<sequence>MELQILNAIVLIFGISLIVGLLFNPLRIPPLVGFILTGIIVGPNGLGIVQSVEAVNSLAEIGIILLLFTIGLEFSFAHLWQMRKLLAVSGSIQVFLTFLVSFFVATLIGLPFAEAVLLGFLFALSSTAVVLQILHQRGEMNTPHGNITLGVLIFQDIIAIPMIMAIPFLASISAPAAVQGFSVETLSSMLTLDILILVVLVVAAKWGVPWLLYQIARTRNRELFLLFIVVTCFGVAWLVSLAGVSLALGALLAGLLISRSEYSHQAIGSILPFRDIFTSFFFVSVGMLLDVGFLFNHLGLVLLLIVGVIAAKGLIAAAVPVVLGYPIRTITLVGLALAQVGEFSFILSRSGLDYGILSPEIYQLFLVTALITMAATPFVIGGGPALSDRLRRVDFLHRALDARSPVEEPQREPLREHVVIVGYGVTGKNLARAAKAGGISYVIIEINPETVRKELALGEPIHYGDATTETVLVHADIESARIAVIAINDPVSTRQIVEACRRLNPYLYIIVRTRYLIEVAPLQDLGANEVVPEEFETSLEIFTRVLNKYLIPKDRIEGLTAEIRSDTYQMLRNPQERSPTLTDLIYRLSSVSIVTYTVDPASPVAGKTLGELNLRRRHDVLVLAILRGEETITSPGGDAELLPDDIAIVQGTPEPVARASVLFQASTTDTPA</sequence>
<protein>
    <submittedName>
        <fullName evidence="10">Potassium transporter KefB</fullName>
    </submittedName>
</protein>
<keyword evidence="3" id="KW-0813">Transport</keyword>